<reference evidence="1" key="1">
    <citation type="submission" date="2022-11" db="EMBL/GenBank/DDBJ databases">
        <authorList>
            <person name="Petersen C."/>
        </authorList>
    </citation>
    <scope>NUCLEOTIDE SEQUENCE</scope>
    <source>
        <strain evidence="1">IBT 22155</strain>
    </source>
</reference>
<gene>
    <name evidence="1" type="ORF">N7515_006367</name>
</gene>
<dbReference type="AlphaFoldDB" id="A0A9W9GUW6"/>
<name>A0A9W9GUW6_9EURO</name>
<evidence type="ECO:0000313" key="1">
    <source>
        <dbReference type="EMBL" id="KAJ5130328.1"/>
    </source>
</evidence>
<proteinExistence type="predicted"/>
<dbReference type="RefSeq" id="XP_056520707.1">
    <property type="nucleotide sequence ID" value="XM_056667111.1"/>
</dbReference>
<protein>
    <recommendedName>
        <fullName evidence="3">F-box domain-containing protein</fullName>
    </recommendedName>
</protein>
<sequence length="496" mass="56915">MSIRLGGSLRFPLEIWDMIIEQLKHEESAQHLGRLAQTCHVLHQRTVPRLYSLVRLSNSESGAHLAVAIEQRPELAELIHEIRHKEDSGLEVFSGRHLKFYKMAAGLPNVETLILRGKLRPHKATQYTSYQARTPYGAYPVVKLARTVKEYRDLGVGPPGQSQFSPPDTPTIPWEFDRGNETLFGHALLQNPPGMPALRVCHIGSDRNLCGPSNARDCPCIPRFNEAIFRHPGLRVLCIRGAIFQPVESASYPLRRTDTPLEDLTLLKCTIQASDLEILLEHPQALKRFTWRGAYPLPAEDDPEIEYVVNDYVAALVKHRDSLEYIDYDLEWGSEDAANFSIFTNVKHLTVALKSLAGEECTELDPEYDLLPENLESLTIHYDELKYWVPQYIFGLVEDKQLPNLRLFACTVRSTSPDAWQEKYDNFSVEPTKPPRSTHLCRDIDTWQPRFEAFNVELRTEILPFEEYPTWAPKYKLCPCDQLWLFHRIPLPPIDL</sequence>
<keyword evidence="2" id="KW-1185">Reference proteome</keyword>
<dbReference type="EMBL" id="JAPQKL010000005">
    <property type="protein sequence ID" value="KAJ5130328.1"/>
    <property type="molecule type" value="Genomic_DNA"/>
</dbReference>
<comment type="caution">
    <text evidence="1">The sequence shown here is derived from an EMBL/GenBank/DDBJ whole genome shotgun (WGS) entry which is preliminary data.</text>
</comment>
<dbReference type="OrthoDB" id="2522477at2759"/>
<accession>A0A9W9GUW6</accession>
<evidence type="ECO:0000313" key="2">
    <source>
        <dbReference type="Proteomes" id="UP001149079"/>
    </source>
</evidence>
<organism evidence="1 2">
    <name type="scientific">Penicillium bovifimosum</name>
    <dbReference type="NCBI Taxonomy" id="126998"/>
    <lineage>
        <taxon>Eukaryota</taxon>
        <taxon>Fungi</taxon>
        <taxon>Dikarya</taxon>
        <taxon>Ascomycota</taxon>
        <taxon>Pezizomycotina</taxon>
        <taxon>Eurotiomycetes</taxon>
        <taxon>Eurotiomycetidae</taxon>
        <taxon>Eurotiales</taxon>
        <taxon>Aspergillaceae</taxon>
        <taxon>Penicillium</taxon>
    </lineage>
</organism>
<evidence type="ECO:0008006" key="3">
    <source>
        <dbReference type="Google" id="ProtNLM"/>
    </source>
</evidence>
<reference evidence="1" key="2">
    <citation type="journal article" date="2023" name="IMA Fungus">
        <title>Comparative genomic study of the Penicillium genus elucidates a diverse pangenome and 15 lateral gene transfer events.</title>
        <authorList>
            <person name="Petersen C."/>
            <person name="Sorensen T."/>
            <person name="Nielsen M.R."/>
            <person name="Sondergaard T.E."/>
            <person name="Sorensen J.L."/>
            <person name="Fitzpatrick D.A."/>
            <person name="Frisvad J.C."/>
            <person name="Nielsen K.L."/>
        </authorList>
    </citation>
    <scope>NUCLEOTIDE SEQUENCE</scope>
    <source>
        <strain evidence="1">IBT 22155</strain>
    </source>
</reference>
<dbReference type="GeneID" id="81406281"/>
<dbReference type="Proteomes" id="UP001149079">
    <property type="component" value="Unassembled WGS sequence"/>
</dbReference>